<dbReference type="InterPro" id="IPR000731">
    <property type="entry name" value="SSD"/>
</dbReference>
<feature type="transmembrane region" description="Helical" evidence="9">
    <location>
        <begin position="530"/>
        <end position="552"/>
    </location>
</feature>
<name>A0A923HJ91_9BURK</name>
<dbReference type="NCBIfam" id="NF000282">
    <property type="entry name" value="RND_permease_1"/>
    <property type="match status" value="1"/>
</dbReference>
<dbReference type="GO" id="GO:0042910">
    <property type="term" value="F:xenobiotic transmembrane transporter activity"/>
    <property type="evidence" value="ECO:0007669"/>
    <property type="project" value="TreeGrafter"/>
</dbReference>
<feature type="domain" description="SSD" evidence="11">
    <location>
        <begin position="371"/>
        <end position="496"/>
    </location>
</feature>
<evidence type="ECO:0000256" key="2">
    <source>
        <dbReference type="ARBA" id="ARBA00010942"/>
    </source>
</evidence>
<sequence length="1077" mass="116414">MFSKFFINRPIFATVLSLIIVIAGLAALRILPISRYPDISPPVVNVVAFYPGASAEVLERTVAAPIEEQINGVENMLYMDSVSSADGRVSINITFEVGTNLDIAAVNVNNRVRQAEAKLPQEVRRQGVTVSKSSSNFLVVSAIYSEDNRYDSLFLSNYVTQNVLDAIKRIPGTTNVQVFGAKDYAMRIWMRPDRMAQLGITVNDIASAVGEQNAQYAAGKIGAPPNNTEELTMTVTARGRLLEPTEFENIIVKAAKGGSTIRLKDVARVELGSKDYNLYGRINGHPSANIGIFLQTGANALDTRKAVEKTMQELKAKFPEGMTYATPYDTTPFVTESIAEVLKTLAEAMVLVFIVVYVFLQSWRATIIPTLAVPVSLIGTMAGLHLLGYSINTLTLFGMVLAIGIVVDDAIVVLENVERLMNEEGMSPKEAAIEAMNEVTGPVIAIVLVLVAAFGPIAFLGGLAGELYRQFSVTISIAVILSGVVALTLTPALCAILLKPGAENHNRFFTWFNHAFARLTKRYTSGVTFFLKRAVLGVSLFAGMIALAGLLWNTVPGGLVPDEDQGYFIGAAILPEGASLERTNMMVKQMESALEGNKNIDTRFALIGLDFLGGGGLKSSAATMFFPLRPWDERDKSAKELVGEAFMRTGNIKEGLPLFFSPPAIQGLGQTGGFEFYLQNKGEGGVKRLAGLLPALIAEANKQPELAGVKTLWQANSPQLFVDVDNEKARSMGVVLSDVYNTLAATLGSYYINDFNKNGRVYTVQLQAEGQYRAKPEDIGNLYVRSTSGQMIPIRAFASVKFITGPDSVPRFNALPAIKLLGDAKPGFSSGQAIAAMERAAKAVLPADVTYDWGGASFQEKRSSNAGGLALGAGVLMIFLILAAQYEKWSLPFSVLLAMPFGIFGALLAVYLRHFNNDVYFQIGLVTLLGLSAKNAILIVEFAVMKVHEGYAPVAAALEAARLRFRPILMTSLAFILGVVPLAFSHGAGAAARQSLGTGVLGGMIAATFLAIFLVPLFFKLIYDRRFKTLDTDFDHPEHQYANDPYDSPFKGPTKSPSKNVEHKNEAATDSNNEVKS</sequence>
<gene>
    <name evidence="12" type="ORF">H8K36_03430</name>
</gene>
<feature type="compositionally biased region" description="Basic and acidic residues" evidence="10">
    <location>
        <begin position="1060"/>
        <end position="1077"/>
    </location>
</feature>
<reference evidence="12" key="1">
    <citation type="submission" date="2020-08" db="EMBL/GenBank/DDBJ databases">
        <title>Novel species isolated from subtropical streams in China.</title>
        <authorList>
            <person name="Lu H."/>
        </authorList>
    </citation>
    <scope>NUCLEOTIDE SEQUENCE</scope>
    <source>
        <strain evidence="12">LX22W</strain>
    </source>
</reference>
<feature type="transmembrane region" description="Helical" evidence="9">
    <location>
        <begin position="341"/>
        <end position="360"/>
    </location>
</feature>
<accession>A0A923HJ91</accession>
<keyword evidence="4" id="KW-1003">Cell membrane</keyword>
<dbReference type="PANTHER" id="PTHR32063">
    <property type="match status" value="1"/>
</dbReference>
<comment type="caution">
    <text evidence="12">The sequence shown here is derived from an EMBL/GenBank/DDBJ whole genome shotgun (WGS) entry which is preliminary data.</text>
</comment>
<feature type="transmembrane region" description="Helical" evidence="9">
    <location>
        <begin position="394"/>
        <end position="414"/>
    </location>
</feature>
<dbReference type="FunFam" id="3.30.70.1430:FF:000001">
    <property type="entry name" value="Efflux pump membrane transporter"/>
    <property type="match status" value="1"/>
</dbReference>
<dbReference type="InterPro" id="IPR027463">
    <property type="entry name" value="AcrB_DN_DC_subdom"/>
</dbReference>
<dbReference type="AlphaFoldDB" id="A0A923HJ91"/>
<evidence type="ECO:0000256" key="10">
    <source>
        <dbReference type="SAM" id="MobiDB-lite"/>
    </source>
</evidence>
<feature type="transmembrane region" description="Helical" evidence="9">
    <location>
        <begin position="367"/>
        <end position="388"/>
    </location>
</feature>
<evidence type="ECO:0000256" key="1">
    <source>
        <dbReference type="ARBA" id="ARBA00004429"/>
    </source>
</evidence>
<feature type="transmembrane region" description="Helical" evidence="9">
    <location>
        <begin position="996"/>
        <end position="1019"/>
    </location>
</feature>
<evidence type="ECO:0000259" key="11">
    <source>
        <dbReference type="PROSITE" id="PS50156"/>
    </source>
</evidence>
<dbReference type="PROSITE" id="PS50156">
    <property type="entry name" value="SSD"/>
    <property type="match status" value="1"/>
</dbReference>
<organism evidence="12 13">
    <name type="scientific">Undibacterium nitidum</name>
    <dbReference type="NCBI Taxonomy" id="2762298"/>
    <lineage>
        <taxon>Bacteria</taxon>
        <taxon>Pseudomonadati</taxon>
        <taxon>Pseudomonadota</taxon>
        <taxon>Betaproteobacteria</taxon>
        <taxon>Burkholderiales</taxon>
        <taxon>Oxalobacteraceae</taxon>
        <taxon>Undibacterium</taxon>
    </lineage>
</organism>
<evidence type="ECO:0000256" key="6">
    <source>
        <dbReference type="ARBA" id="ARBA00022692"/>
    </source>
</evidence>
<evidence type="ECO:0000256" key="9">
    <source>
        <dbReference type="RuleBase" id="RU364070"/>
    </source>
</evidence>
<dbReference type="Gene3D" id="3.30.70.1430">
    <property type="entry name" value="Multidrug efflux transporter AcrB pore domain"/>
    <property type="match status" value="2"/>
</dbReference>
<dbReference type="Gene3D" id="3.30.70.1440">
    <property type="entry name" value="Multidrug efflux transporter AcrB pore domain"/>
    <property type="match status" value="1"/>
</dbReference>
<dbReference type="Pfam" id="PF00873">
    <property type="entry name" value="ACR_tran"/>
    <property type="match status" value="1"/>
</dbReference>
<dbReference type="Gene3D" id="3.30.2090.10">
    <property type="entry name" value="Multidrug efflux transporter AcrB TolC docking domain, DN and DC subdomains"/>
    <property type="match status" value="2"/>
</dbReference>
<keyword evidence="7 9" id="KW-1133">Transmembrane helix</keyword>
<comment type="subcellular location">
    <subcellularLocation>
        <location evidence="1 9">Cell inner membrane</location>
        <topology evidence="1 9">Multi-pass membrane protein</topology>
    </subcellularLocation>
</comment>
<dbReference type="Gene3D" id="3.30.70.1320">
    <property type="entry name" value="Multidrug efflux transporter AcrB pore domain like"/>
    <property type="match status" value="1"/>
</dbReference>
<feature type="transmembrane region" description="Helical" evidence="9">
    <location>
        <begin position="891"/>
        <end position="913"/>
    </location>
</feature>
<evidence type="ECO:0000256" key="5">
    <source>
        <dbReference type="ARBA" id="ARBA00022519"/>
    </source>
</evidence>
<comment type="caution">
    <text evidence="9">Lacks conserved residue(s) required for the propagation of feature annotation.</text>
</comment>
<keyword evidence="6 9" id="KW-0812">Transmembrane</keyword>
<dbReference type="SUPFAM" id="SSF82866">
    <property type="entry name" value="Multidrug efflux transporter AcrB transmembrane domain"/>
    <property type="match status" value="2"/>
</dbReference>
<feature type="region of interest" description="Disordered" evidence="10">
    <location>
        <begin position="1038"/>
        <end position="1077"/>
    </location>
</feature>
<dbReference type="Proteomes" id="UP000627446">
    <property type="component" value="Unassembled WGS sequence"/>
</dbReference>
<feature type="transmembrane region" description="Helical" evidence="9">
    <location>
        <begin position="919"/>
        <end position="944"/>
    </location>
</feature>
<dbReference type="NCBIfam" id="TIGR00915">
    <property type="entry name" value="2A0602"/>
    <property type="match status" value="1"/>
</dbReference>
<dbReference type="SUPFAM" id="SSF82693">
    <property type="entry name" value="Multidrug efflux transporter AcrB pore domain, PN1, PN2, PC1 and PC2 subdomains"/>
    <property type="match status" value="3"/>
</dbReference>
<dbReference type="RefSeq" id="WP_186915070.1">
    <property type="nucleotide sequence ID" value="NZ_JACOFZ010000001.1"/>
</dbReference>
<dbReference type="GO" id="GO:0015562">
    <property type="term" value="F:efflux transmembrane transporter activity"/>
    <property type="evidence" value="ECO:0007669"/>
    <property type="project" value="InterPro"/>
</dbReference>
<dbReference type="Gene3D" id="1.20.1640.10">
    <property type="entry name" value="Multidrug efflux transporter AcrB transmembrane domain"/>
    <property type="match status" value="2"/>
</dbReference>
<comment type="similarity">
    <text evidence="2 9">Belongs to the resistance-nodulation-cell division (RND) (TC 2.A.6) family.</text>
</comment>
<keyword evidence="5 9" id="KW-0997">Cell inner membrane</keyword>
<protein>
    <recommendedName>
        <fullName evidence="9">Efflux pump membrane transporter</fullName>
    </recommendedName>
</protein>
<feature type="transmembrane region" description="Helical" evidence="9">
    <location>
        <begin position="965"/>
        <end position="984"/>
    </location>
</feature>
<keyword evidence="13" id="KW-1185">Reference proteome</keyword>
<evidence type="ECO:0000256" key="8">
    <source>
        <dbReference type="ARBA" id="ARBA00023136"/>
    </source>
</evidence>
<evidence type="ECO:0000256" key="7">
    <source>
        <dbReference type="ARBA" id="ARBA00022989"/>
    </source>
</evidence>
<feature type="transmembrane region" description="Helical" evidence="9">
    <location>
        <begin position="866"/>
        <end position="884"/>
    </location>
</feature>
<dbReference type="GO" id="GO:0009636">
    <property type="term" value="P:response to toxic substance"/>
    <property type="evidence" value="ECO:0007669"/>
    <property type="project" value="UniProtKB-ARBA"/>
</dbReference>
<dbReference type="InterPro" id="IPR004764">
    <property type="entry name" value="MdtF-like"/>
</dbReference>
<dbReference type="PANTHER" id="PTHR32063:SF13">
    <property type="entry name" value="MULTIDRUG EFFLUX PUMP SUBUNIT ACRB-RELATED"/>
    <property type="match status" value="1"/>
</dbReference>
<proteinExistence type="inferred from homology"/>
<dbReference type="InterPro" id="IPR001036">
    <property type="entry name" value="Acrflvin-R"/>
</dbReference>
<evidence type="ECO:0000313" key="12">
    <source>
        <dbReference type="EMBL" id="MBC3880414.1"/>
    </source>
</evidence>
<evidence type="ECO:0000256" key="3">
    <source>
        <dbReference type="ARBA" id="ARBA00022448"/>
    </source>
</evidence>
<evidence type="ECO:0000256" key="4">
    <source>
        <dbReference type="ARBA" id="ARBA00022475"/>
    </source>
</evidence>
<dbReference type="FunFam" id="1.20.1640.10:FF:000001">
    <property type="entry name" value="Efflux pump membrane transporter"/>
    <property type="match status" value="1"/>
</dbReference>
<feature type="transmembrane region" description="Helical" evidence="9">
    <location>
        <begin position="471"/>
        <end position="498"/>
    </location>
</feature>
<dbReference type="EMBL" id="JACOFZ010000001">
    <property type="protein sequence ID" value="MBC3880414.1"/>
    <property type="molecule type" value="Genomic_DNA"/>
</dbReference>
<keyword evidence="8 9" id="KW-0472">Membrane</keyword>
<dbReference type="PRINTS" id="PR00702">
    <property type="entry name" value="ACRIFLAVINRP"/>
</dbReference>
<keyword evidence="3 9" id="KW-0813">Transport</keyword>
<dbReference type="SUPFAM" id="SSF82714">
    <property type="entry name" value="Multidrug efflux transporter AcrB TolC docking domain, DN and DC subdomains"/>
    <property type="match status" value="2"/>
</dbReference>
<dbReference type="GO" id="GO:0005886">
    <property type="term" value="C:plasma membrane"/>
    <property type="evidence" value="ECO:0007669"/>
    <property type="project" value="UniProtKB-SubCell"/>
</dbReference>
<feature type="transmembrane region" description="Helical" evidence="9">
    <location>
        <begin position="435"/>
        <end position="459"/>
    </location>
</feature>
<evidence type="ECO:0000313" key="13">
    <source>
        <dbReference type="Proteomes" id="UP000627446"/>
    </source>
</evidence>